<dbReference type="Proteomes" id="UP000002402">
    <property type="component" value="Chromosome"/>
</dbReference>
<name>Q1DER3_MYXXD</name>
<reference evidence="1 2" key="1">
    <citation type="journal article" date="2006" name="Proc. Natl. Acad. Sci. U.S.A.">
        <title>Evolution of sensory complexity recorded in a myxobacterial genome.</title>
        <authorList>
            <person name="Goldman B.S."/>
            <person name="Nierman W.C."/>
            <person name="Kaiser D."/>
            <person name="Slater S.C."/>
            <person name="Durkin A.S."/>
            <person name="Eisen J.A."/>
            <person name="Ronning C.M."/>
            <person name="Barbazuk W.B."/>
            <person name="Blanchard M."/>
            <person name="Field C."/>
            <person name="Halling C."/>
            <person name="Hinkle G."/>
            <person name="Iartchuk O."/>
            <person name="Kim H.S."/>
            <person name="Mackenzie C."/>
            <person name="Madupu R."/>
            <person name="Miller N."/>
            <person name="Shvartsbeyn A."/>
            <person name="Sullivan S.A."/>
            <person name="Vaudin M."/>
            <person name="Wiegand R."/>
            <person name="Kaplan H.B."/>
        </authorList>
    </citation>
    <scope>NUCLEOTIDE SEQUENCE [LARGE SCALE GENOMIC DNA]</scope>
    <source>
        <strain evidence="2">DK1622</strain>
    </source>
</reference>
<dbReference type="KEGG" id="mxa:MXAN_0591"/>
<dbReference type="HOGENOM" id="CLU_1702358_0_0_7"/>
<organism evidence="1 2">
    <name type="scientific">Myxococcus xanthus (strain DK1622)</name>
    <dbReference type="NCBI Taxonomy" id="246197"/>
    <lineage>
        <taxon>Bacteria</taxon>
        <taxon>Pseudomonadati</taxon>
        <taxon>Myxococcota</taxon>
        <taxon>Myxococcia</taxon>
        <taxon>Myxococcales</taxon>
        <taxon>Cystobacterineae</taxon>
        <taxon>Myxococcaceae</taxon>
        <taxon>Myxococcus</taxon>
    </lineage>
</organism>
<accession>Q1DER3</accession>
<proteinExistence type="predicted"/>
<dbReference type="EMBL" id="CP000113">
    <property type="protein sequence ID" value="ABF86563.1"/>
    <property type="molecule type" value="Genomic_DNA"/>
</dbReference>
<keyword evidence="2" id="KW-1185">Reference proteome</keyword>
<protein>
    <submittedName>
        <fullName evidence="1">Uncharacterized protein</fullName>
    </submittedName>
</protein>
<evidence type="ECO:0000313" key="2">
    <source>
        <dbReference type="Proteomes" id="UP000002402"/>
    </source>
</evidence>
<dbReference type="AlphaFoldDB" id="Q1DER3"/>
<sequence length="154" mass="17387">MSWMPTVYTVPFGSQVCAATDWQLPLTHTAFARQNWLFPDETQHASPTSPQLRQRSPADSMTHVNVPLQDVVPALTQQAPPSLPHGSHVPLRQTSPALQLAESVLQAQPLVPYWLGEHDDELLWQPPQPARRAMNTIISPRRRGRFDFTRKVLV</sequence>
<evidence type="ECO:0000313" key="1">
    <source>
        <dbReference type="EMBL" id="ABF86563.1"/>
    </source>
</evidence>
<dbReference type="EnsemblBacteria" id="ABF86563">
    <property type="protein sequence ID" value="ABF86563"/>
    <property type="gene ID" value="MXAN_0591"/>
</dbReference>
<gene>
    <name evidence="1" type="ordered locus">MXAN_0591</name>
</gene>